<dbReference type="NCBIfam" id="TIGR00966">
    <property type="entry name" value="transloc_SecF"/>
    <property type="match status" value="1"/>
</dbReference>
<comment type="subunit">
    <text evidence="9">Forms a complex with SecD. Part of the essential Sec protein translocation apparatus which comprises SecA, SecYEG and auxiliary proteins SecDF. Other proteins may also be involved.</text>
</comment>
<keyword evidence="3 9" id="KW-1003">Cell membrane</keyword>
<evidence type="ECO:0000256" key="4">
    <source>
        <dbReference type="ARBA" id="ARBA00022692"/>
    </source>
</evidence>
<protein>
    <recommendedName>
        <fullName evidence="9">Protein-export membrane protein SecF</fullName>
    </recommendedName>
</protein>
<accession>A0A1G1YHH7</accession>
<dbReference type="PANTHER" id="PTHR30081:SF8">
    <property type="entry name" value="PROTEIN TRANSLOCASE SUBUNIT SECF"/>
    <property type="match status" value="1"/>
</dbReference>
<dbReference type="InterPro" id="IPR022646">
    <property type="entry name" value="SecD/SecF_CS"/>
</dbReference>
<dbReference type="PANTHER" id="PTHR30081">
    <property type="entry name" value="PROTEIN-EXPORT MEMBRANE PROTEIN SEC"/>
    <property type="match status" value="1"/>
</dbReference>
<dbReference type="GO" id="GO:0006605">
    <property type="term" value="P:protein targeting"/>
    <property type="evidence" value="ECO:0007669"/>
    <property type="project" value="UniProtKB-UniRule"/>
</dbReference>
<dbReference type="GO" id="GO:0005886">
    <property type="term" value="C:plasma membrane"/>
    <property type="evidence" value="ECO:0007669"/>
    <property type="project" value="UniProtKB-SubCell"/>
</dbReference>
<reference evidence="11 12" key="1">
    <citation type="journal article" date="2016" name="Nat. Commun.">
        <title>Thousands of microbial genomes shed light on interconnected biogeochemical processes in an aquifer system.</title>
        <authorList>
            <person name="Anantharaman K."/>
            <person name="Brown C.T."/>
            <person name="Hug L.A."/>
            <person name="Sharon I."/>
            <person name="Castelle C.J."/>
            <person name="Probst A.J."/>
            <person name="Thomas B.C."/>
            <person name="Singh A."/>
            <person name="Wilkins M.J."/>
            <person name="Karaoz U."/>
            <person name="Brodie E.L."/>
            <person name="Williams K.H."/>
            <person name="Hubbard S.S."/>
            <person name="Banfield J.F."/>
        </authorList>
    </citation>
    <scope>NUCLEOTIDE SEQUENCE [LARGE SCALE GENOMIC DNA]</scope>
</reference>
<comment type="similarity">
    <text evidence="9">Belongs to the SecD/SecF family. SecF subfamily.</text>
</comment>
<comment type="subcellular location">
    <subcellularLocation>
        <location evidence="1 9">Cell membrane</location>
        <topology evidence="1 9">Multi-pass membrane protein</topology>
    </subcellularLocation>
</comment>
<proteinExistence type="inferred from homology"/>
<feature type="domain" description="Protein export membrane protein SecD/SecF C-terminal" evidence="10">
    <location>
        <begin position="113"/>
        <end position="300"/>
    </location>
</feature>
<keyword evidence="4 9" id="KW-0812">Transmembrane</keyword>
<comment type="function">
    <text evidence="9">Part of the Sec protein translocase complex. Interacts with the SecYEG preprotein conducting channel. SecDF uses the proton motive force (PMF) to complete protein translocation after the ATP-dependent function of SecA.</text>
</comment>
<dbReference type="InterPro" id="IPR005665">
    <property type="entry name" value="SecF_bac"/>
</dbReference>
<feature type="transmembrane region" description="Helical" evidence="9">
    <location>
        <begin position="199"/>
        <end position="218"/>
    </location>
</feature>
<dbReference type="Pfam" id="PF02355">
    <property type="entry name" value="SecD_SecF_C"/>
    <property type="match status" value="1"/>
</dbReference>
<evidence type="ECO:0000256" key="1">
    <source>
        <dbReference type="ARBA" id="ARBA00004651"/>
    </source>
</evidence>
<evidence type="ECO:0000256" key="8">
    <source>
        <dbReference type="ARBA" id="ARBA00023136"/>
    </source>
</evidence>
<keyword evidence="8 9" id="KW-0472">Membrane</keyword>
<dbReference type="InterPro" id="IPR048634">
    <property type="entry name" value="SecD_SecF_C"/>
</dbReference>
<keyword evidence="5 9" id="KW-0653">Protein transport</keyword>
<dbReference type="AlphaFoldDB" id="A0A1G1YHH7"/>
<evidence type="ECO:0000256" key="5">
    <source>
        <dbReference type="ARBA" id="ARBA00022927"/>
    </source>
</evidence>
<evidence type="ECO:0000256" key="2">
    <source>
        <dbReference type="ARBA" id="ARBA00022448"/>
    </source>
</evidence>
<keyword evidence="2 9" id="KW-0813">Transport</keyword>
<keyword evidence="7 9" id="KW-0811">Translocation</keyword>
<dbReference type="GO" id="GO:0043952">
    <property type="term" value="P:protein transport by the Sec complex"/>
    <property type="evidence" value="ECO:0007669"/>
    <property type="project" value="UniProtKB-UniRule"/>
</dbReference>
<dbReference type="PRINTS" id="PR01755">
    <property type="entry name" value="SECFTRNLCASE"/>
</dbReference>
<feature type="transmembrane region" description="Helical" evidence="9">
    <location>
        <begin position="12"/>
        <end position="35"/>
    </location>
</feature>
<dbReference type="EMBL" id="MHIL01000021">
    <property type="protein sequence ID" value="OGY51246.1"/>
    <property type="molecule type" value="Genomic_DNA"/>
</dbReference>
<dbReference type="GO" id="GO:0065002">
    <property type="term" value="P:intracellular protein transmembrane transport"/>
    <property type="evidence" value="ECO:0007669"/>
    <property type="project" value="UniProtKB-UniRule"/>
</dbReference>
<evidence type="ECO:0000313" key="11">
    <source>
        <dbReference type="EMBL" id="OGY51246.1"/>
    </source>
</evidence>
<evidence type="ECO:0000313" key="12">
    <source>
        <dbReference type="Proteomes" id="UP000177310"/>
    </source>
</evidence>
<sequence>MLQIIKQRNIWFPLSGLLVAASLIMFAVWGLRLGIDFTGGSLLELEFSIPRPNHDQIVESFGQLNLGEVTVQPIGEQNVILRFADVDEATHQQIVGSLRATFAGQAAEPGGVTFEERRFDSIGPIIGQELRTKTVRAIGLVLIAIIAYVGWAFRKVSKPVPSWQYGLIAVIALFHDIMITIGTFAVLGQAYGIEVNASFVAALLTILGYSVNDTIVVFDRIRENLVRRVGEGFDDIIQFSLNQVITRSVNTSLTVILVLFAILLLGGSTLRIFALSLIVGVSVGTYSSIFLASPLLVVAQKLQGKR</sequence>
<comment type="caution">
    <text evidence="11">The sequence shown here is derived from an EMBL/GenBank/DDBJ whole genome shotgun (WGS) entry which is preliminary data.</text>
</comment>
<feature type="transmembrane region" description="Helical" evidence="9">
    <location>
        <begin position="165"/>
        <end position="187"/>
    </location>
</feature>
<organism evidence="11 12">
    <name type="scientific">Candidatus Buchananbacteria bacterium RIFCSPHIGHO2_02_FULL_56_16</name>
    <dbReference type="NCBI Taxonomy" id="1797542"/>
    <lineage>
        <taxon>Bacteria</taxon>
        <taxon>Candidatus Buchananiibacteriota</taxon>
    </lineage>
</organism>
<evidence type="ECO:0000256" key="9">
    <source>
        <dbReference type="HAMAP-Rule" id="MF_01464"/>
    </source>
</evidence>
<dbReference type="Gene3D" id="1.20.1640.10">
    <property type="entry name" value="Multidrug efflux transporter AcrB transmembrane domain"/>
    <property type="match status" value="1"/>
</dbReference>
<name>A0A1G1YHH7_9BACT</name>
<feature type="transmembrane region" description="Helical" evidence="9">
    <location>
        <begin position="134"/>
        <end position="153"/>
    </location>
</feature>
<feature type="transmembrane region" description="Helical" evidence="9">
    <location>
        <begin position="272"/>
        <end position="299"/>
    </location>
</feature>
<evidence type="ECO:0000256" key="6">
    <source>
        <dbReference type="ARBA" id="ARBA00022989"/>
    </source>
</evidence>
<gene>
    <name evidence="9" type="primary">secF</name>
    <name evidence="11" type="ORF">A3J59_02725</name>
</gene>
<dbReference type="GO" id="GO:0015450">
    <property type="term" value="F:protein-transporting ATPase activity"/>
    <property type="evidence" value="ECO:0007669"/>
    <property type="project" value="InterPro"/>
</dbReference>
<evidence type="ECO:0000256" key="3">
    <source>
        <dbReference type="ARBA" id="ARBA00022475"/>
    </source>
</evidence>
<dbReference type="SUPFAM" id="SSF82866">
    <property type="entry name" value="Multidrug efflux transporter AcrB transmembrane domain"/>
    <property type="match status" value="1"/>
</dbReference>
<dbReference type="Pfam" id="PF07549">
    <property type="entry name" value="Sec_GG"/>
    <property type="match status" value="1"/>
</dbReference>
<dbReference type="HAMAP" id="MF_01464_B">
    <property type="entry name" value="SecF_B"/>
    <property type="match status" value="1"/>
</dbReference>
<dbReference type="InterPro" id="IPR022813">
    <property type="entry name" value="SecD/SecF_arch_bac"/>
</dbReference>
<keyword evidence="6 9" id="KW-1133">Transmembrane helix</keyword>
<evidence type="ECO:0000256" key="7">
    <source>
        <dbReference type="ARBA" id="ARBA00023010"/>
    </source>
</evidence>
<dbReference type="Proteomes" id="UP000177310">
    <property type="component" value="Unassembled WGS sequence"/>
</dbReference>
<evidence type="ECO:0000259" key="10">
    <source>
        <dbReference type="Pfam" id="PF02355"/>
    </source>
</evidence>
<feature type="transmembrane region" description="Helical" evidence="9">
    <location>
        <begin position="248"/>
        <end position="266"/>
    </location>
</feature>
<dbReference type="STRING" id="1797542.A3J59_02725"/>
<dbReference type="InterPro" id="IPR022645">
    <property type="entry name" value="SecD/SecF_bac"/>
</dbReference>